<dbReference type="Proteomes" id="UP000319478">
    <property type="component" value="Unassembled WGS sequence"/>
</dbReference>
<dbReference type="RefSeq" id="WP_141312923.1">
    <property type="nucleotide sequence ID" value="NZ_BJNN01000127.1"/>
</dbReference>
<organism evidence="1 2">
    <name type="scientific">Novacetimonas hansenii</name>
    <name type="common">Komagataeibacter hansenii</name>
    <dbReference type="NCBI Taxonomy" id="436"/>
    <lineage>
        <taxon>Bacteria</taxon>
        <taxon>Pseudomonadati</taxon>
        <taxon>Pseudomonadota</taxon>
        <taxon>Alphaproteobacteria</taxon>
        <taxon>Acetobacterales</taxon>
        <taxon>Acetobacteraceae</taxon>
        <taxon>Novacetimonas</taxon>
    </lineage>
</organism>
<evidence type="ECO:0000313" key="1">
    <source>
        <dbReference type="EMBL" id="GEC64583.1"/>
    </source>
</evidence>
<name>A0ABQ0SHH6_NOVHA</name>
<reference evidence="1 2" key="1">
    <citation type="submission" date="2019-06" db="EMBL/GenBank/DDBJ databases">
        <title>Whole genome shotgun sequence of Komagataeibacter hansenii NBRC 14820.</title>
        <authorList>
            <person name="Hosoyama A."/>
            <person name="Uohara A."/>
            <person name="Ohji S."/>
            <person name="Ichikawa N."/>
        </authorList>
    </citation>
    <scope>NUCLEOTIDE SEQUENCE [LARGE SCALE GENOMIC DNA]</scope>
    <source>
        <strain evidence="1 2">NBRC 14820</strain>
    </source>
</reference>
<protein>
    <submittedName>
        <fullName evidence="1">Uncharacterized protein</fullName>
    </submittedName>
</protein>
<dbReference type="EMBL" id="BJNN01000127">
    <property type="protein sequence ID" value="GEC64583.1"/>
    <property type="molecule type" value="Genomic_DNA"/>
</dbReference>
<keyword evidence="2" id="KW-1185">Reference proteome</keyword>
<comment type="caution">
    <text evidence="1">The sequence shown here is derived from an EMBL/GenBank/DDBJ whole genome shotgun (WGS) entry which is preliminary data.</text>
</comment>
<accession>A0ABQ0SHH6</accession>
<gene>
    <name evidence="1" type="ORF">GHA01_24320</name>
</gene>
<proteinExistence type="predicted"/>
<evidence type="ECO:0000313" key="2">
    <source>
        <dbReference type="Proteomes" id="UP000319478"/>
    </source>
</evidence>
<sequence length="108" mass="12732">MAKARSKEKSKKEQKATKFLTEHKEHQHYKIIKWYVLYKDDWEEVFSGWADLSEEKQEEVIFFIKLQYDEQEDTSDVIDLSGGQLTYVNLNLPTITHGNIVIPRSLGK</sequence>